<reference evidence="1 2" key="1">
    <citation type="journal article" date="2016" name="Genome Announc.">
        <title>Draft Genome Sequence of Planomonospora sphaerica JCM9374, a Rare Actinomycete.</title>
        <authorList>
            <person name="Dohra H."/>
            <person name="Suzuki T."/>
            <person name="Inoue Y."/>
            <person name="Kodani S."/>
        </authorList>
    </citation>
    <scope>NUCLEOTIDE SEQUENCE [LARGE SCALE GENOMIC DNA]</scope>
    <source>
        <strain evidence="1 2">JCM 9374</strain>
    </source>
</reference>
<dbReference type="RefSeq" id="WP_068904335.1">
    <property type="nucleotide sequence ID" value="NZ_BDCX01000026.1"/>
</dbReference>
<protein>
    <submittedName>
        <fullName evidence="1">Uncharacterized protein</fullName>
    </submittedName>
</protein>
<dbReference type="OrthoDB" id="3297590at2"/>
<sequence length="126" mass="14452">MHAQAHPEDLPGTFVTEIGQGRVEYFMTFCDNRPAPARRTRLYMDCDFRIEAGSNPELSKLLTEHRHPLAQLSALSNLTVRESQVNASEELVIRFDDDVIFTILNQTAGDDPHSYAEWRLTSWQDM</sequence>
<dbReference type="EMBL" id="BDCX01000026">
    <property type="protein sequence ID" value="GAT71316.1"/>
    <property type="molecule type" value="Genomic_DNA"/>
</dbReference>
<dbReference type="Proteomes" id="UP000077701">
    <property type="component" value="Unassembled WGS sequence"/>
</dbReference>
<keyword evidence="2" id="KW-1185">Reference proteome</keyword>
<evidence type="ECO:0000313" key="2">
    <source>
        <dbReference type="Proteomes" id="UP000077701"/>
    </source>
</evidence>
<evidence type="ECO:0000313" key="1">
    <source>
        <dbReference type="EMBL" id="GAT71316.1"/>
    </source>
</evidence>
<comment type="caution">
    <text evidence="1">The sequence shown here is derived from an EMBL/GenBank/DDBJ whole genome shotgun (WGS) entry which is preliminary data.</text>
</comment>
<gene>
    <name evidence="1" type="ORF">PS9374_07007</name>
</gene>
<reference evidence="2" key="2">
    <citation type="submission" date="2016-04" db="EMBL/GenBank/DDBJ databases">
        <title>Planomonospora sphaerica JCM9374 whole genome shotgun sequence.</title>
        <authorList>
            <person name="Suzuki T."/>
            <person name="Dohra H."/>
            <person name="Kodani S."/>
        </authorList>
    </citation>
    <scope>NUCLEOTIDE SEQUENCE [LARGE SCALE GENOMIC DNA]</scope>
    <source>
        <strain evidence="2">JCM 9374</strain>
    </source>
</reference>
<proteinExistence type="predicted"/>
<dbReference type="AlphaFoldDB" id="A0A171DQH2"/>
<organism evidence="1 2">
    <name type="scientific">Planomonospora sphaerica</name>
    <dbReference type="NCBI Taxonomy" id="161355"/>
    <lineage>
        <taxon>Bacteria</taxon>
        <taxon>Bacillati</taxon>
        <taxon>Actinomycetota</taxon>
        <taxon>Actinomycetes</taxon>
        <taxon>Streptosporangiales</taxon>
        <taxon>Streptosporangiaceae</taxon>
        <taxon>Planomonospora</taxon>
    </lineage>
</organism>
<accession>A0A171DQH2</accession>
<name>A0A171DQH2_9ACTN</name>